<dbReference type="EMBL" id="AZAC01000012">
    <property type="protein sequence ID" value="KIX14093.1"/>
    <property type="molecule type" value="Genomic_DNA"/>
</dbReference>
<reference evidence="1 2" key="1">
    <citation type="submission" date="2013-11" db="EMBL/GenBank/DDBJ databases">
        <title>Metagenomic analysis of a methanogenic consortium involved in long chain n-alkane degradation.</title>
        <authorList>
            <person name="Davidova I.A."/>
            <person name="Callaghan A.V."/>
            <person name="Wawrik B."/>
            <person name="Pruitt S."/>
            <person name="Marks C."/>
            <person name="Duncan K.E."/>
            <person name="Suflita J.M."/>
        </authorList>
    </citation>
    <scope>NUCLEOTIDE SEQUENCE [LARGE SCALE GENOMIC DNA]</scope>
    <source>
        <strain evidence="1 2">SPR</strain>
    </source>
</reference>
<name>A0A0D2HUH4_9BACT</name>
<dbReference type="STRING" id="1429043.X474_10695"/>
<gene>
    <name evidence="1" type="ORF">X474_10695</name>
</gene>
<protein>
    <submittedName>
        <fullName evidence="1">Uncharacterized protein</fullName>
    </submittedName>
</protein>
<dbReference type="AlphaFoldDB" id="A0A0D2HUH4"/>
<comment type="caution">
    <text evidence="1">The sequence shown here is derived from an EMBL/GenBank/DDBJ whole genome shotgun (WGS) entry which is preliminary data.</text>
</comment>
<dbReference type="Proteomes" id="UP000032233">
    <property type="component" value="Unassembled WGS sequence"/>
</dbReference>
<evidence type="ECO:0000313" key="1">
    <source>
        <dbReference type="EMBL" id="KIX14093.1"/>
    </source>
</evidence>
<keyword evidence="2" id="KW-1185">Reference proteome</keyword>
<sequence length="57" mass="6367">MFQRKGQSHGVKNSFLVGGGLSKFILNNLTRRFLLLAMEQIRGVKALVIENALKPLL</sequence>
<accession>A0A0D2HUH4</accession>
<organism evidence="1 2">
    <name type="scientific">Dethiosulfatarculus sandiegensis</name>
    <dbReference type="NCBI Taxonomy" id="1429043"/>
    <lineage>
        <taxon>Bacteria</taxon>
        <taxon>Pseudomonadati</taxon>
        <taxon>Thermodesulfobacteriota</taxon>
        <taxon>Desulfarculia</taxon>
        <taxon>Desulfarculales</taxon>
        <taxon>Desulfarculaceae</taxon>
        <taxon>Dethiosulfatarculus</taxon>
    </lineage>
</organism>
<evidence type="ECO:0000313" key="2">
    <source>
        <dbReference type="Proteomes" id="UP000032233"/>
    </source>
</evidence>
<proteinExistence type="predicted"/>
<dbReference type="InParanoid" id="A0A0D2HUH4"/>